<organism evidence="1">
    <name type="scientific">marine metagenome</name>
    <dbReference type="NCBI Taxonomy" id="408172"/>
    <lineage>
        <taxon>unclassified sequences</taxon>
        <taxon>metagenomes</taxon>
        <taxon>ecological metagenomes</taxon>
    </lineage>
</organism>
<dbReference type="Gene3D" id="3.40.640.10">
    <property type="entry name" value="Type I PLP-dependent aspartate aminotransferase-like (Major domain)"/>
    <property type="match status" value="1"/>
</dbReference>
<dbReference type="SUPFAM" id="SSF53383">
    <property type="entry name" value="PLP-dependent transferases"/>
    <property type="match status" value="1"/>
</dbReference>
<protein>
    <recommendedName>
        <fullName evidence="2">Aminotransferase class I/classII domain-containing protein</fullName>
    </recommendedName>
</protein>
<evidence type="ECO:0008006" key="2">
    <source>
        <dbReference type="Google" id="ProtNLM"/>
    </source>
</evidence>
<dbReference type="GO" id="GO:0008483">
    <property type="term" value="F:transaminase activity"/>
    <property type="evidence" value="ECO:0007669"/>
    <property type="project" value="TreeGrafter"/>
</dbReference>
<dbReference type="Pfam" id="PF01041">
    <property type="entry name" value="DegT_DnrJ_EryC1"/>
    <property type="match status" value="1"/>
</dbReference>
<sequence>MRVYYAEAIYGEEEITAVTSVLRDSSTMLMDHDKVRQFEQKVCSIFGKEFGVMVNSGSSANLLAVSALELPPKSEVITPALTFSTTVAPIIQNQLIPAFVDVEEDTYNIQIDAIEELISENTKALMVPNLLGNLSDWTAIKSIADKYNLIIIEDSADTIGSKYKKGTTGEISDFVTTSFYGSHVITCGGFGGMICTNHIELYKRSKLLQGWGRNSTLDQDSETIDKRFDQSVDG</sequence>
<evidence type="ECO:0000313" key="1">
    <source>
        <dbReference type="EMBL" id="SVD09359.1"/>
    </source>
</evidence>
<dbReference type="InterPro" id="IPR000653">
    <property type="entry name" value="DegT/StrS_aminotransferase"/>
</dbReference>
<name>A0A382SHP0_9ZZZZ</name>
<reference evidence="1" key="1">
    <citation type="submission" date="2018-05" db="EMBL/GenBank/DDBJ databases">
        <authorList>
            <person name="Lanie J.A."/>
            <person name="Ng W.-L."/>
            <person name="Kazmierczak K.M."/>
            <person name="Andrzejewski T.M."/>
            <person name="Davidsen T.M."/>
            <person name="Wayne K.J."/>
            <person name="Tettelin H."/>
            <person name="Glass J.I."/>
            <person name="Rusch D."/>
            <person name="Podicherti R."/>
            <person name="Tsui H.-C.T."/>
            <person name="Winkler M.E."/>
        </authorList>
    </citation>
    <scope>NUCLEOTIDE SEQUENCE</scope>
</reference>
<dbReference type="PANTHER" id="PTHR30244">
    <property type="entry name" value="TRANSAMINASE"/>
    <property type="match status" value="1"/>
</dbReference>
<dbReference type="InterPro" id="IPR015421">
    <property type="entry name" value="PyrdxlP-dep_Trfase_major"/>
</dbReference>
<feature type="non-terminal residue" evidence="1">
    <location>
        <position position="234"/>
    </location>
</feature>
<dbReference type="InterPro" id="IPR015424">
    <property type="entry name" value="PyrdxlP-dep_Trfase"/>
</dbReference>
<dbReference type="GO" id="GO:0030170">
    <property type="term" value="F:pyridoxal phosphate binding"/>
    <property type="evidence" value="ECO:0007669"/>
    <property type="project" value="TreeGrafter"/>
</dbReference>
<gene>
    <name evidence="1" type="ORF">METZ01_LOCUS362213</name>
</gene>
<dbReference type="PANTHER" id="PTHR30244:SF34">
    <property type="entry name" value="DTDP-4-AMINO-4,6-DIDEOXYGALACTOSE TRANSAMINASE"/>
    <property type="match status" value="1"/>
</dbReference>
<dbReference type="GO" id="GO:0000271">
    <property type="term" value="P:polysaccharide biosynthetic process"/>
    <property type="evidence" value="ECO:0007669"/>
    <property type="project" value="TreeGrafter"/>
</dbReference>
<accession>A0A382SHP0</accession>
<proteinExistence type="predicted"/>
<dbReference type="AlphaFoldDB" id="A0A382SHP0"/>
<dbReference type="EMBL" id="UINC01129157">
    <property type="protein sequence ID" value="SVD09359.1"/>
    <property type="molecule type" value="Genomic_DNA"/>
</dbReference>